<accession>A0A2T2WQ24</accession>
<evidence type="ECO:0008006" key="3">
    <source>
        <dbReference type="Google" id="ProtNLM"/>
    </source>
</evidence>
<sequence>MGEKIVAADMGLLVLLKMSHRLGYFVPLTKIAEAIIRNAVRAAGVPLIPADVWNKYHVFGAHKRHRALIRDYLGIRFSVKKPDQS</sequence>
<reference evidence="1 2" key="1">
    <citation type="journal article" date="2014" name="BMC Genomics">
        <title>Comparison of environmental and isolate Sulfobacillus genomes reveals diverse carbon, sulfur, nitrogen, and hydrogen metabolisms.</title>
        <authorList>
            <person name="Justice N.B."/>
            <person name="Norman A."/>
            <person name="Brown C.T."/>
            <person name="Singh A."/>
            <person name="Thomas B.C."/>
            <person name="Banfield J.F."/>
        </authorList>
    </citation>
    <scope>NUCLEOTIDE SEQUENCE [LARGE SCALE GENOMIC DNA]</scope>
    <source>
        <strain evidence="1">AMDSBA1</strain>
    </source>
</reference>
<gene>
    <name evidence="1" type="ORF">C7B43_19345</name>
</gene>
<evidence type="ECO:0000313" key="1">
    <source>
        <dbReference type="EMBL" id="PSR24340.1"/>
    </source>
</evidence>
<organism evidence="1 2">
    <name type="scientific">Sulfobacillus benefaciens</name>
    <dbReference type="NCBI Taxonomy" id="453960"/>
    <lineage>
        <taxon>Bacteria</taxon>
        <taxon>Bacillati</taxon>
        <taxon>Bacillota</taxon>
        <taxon>Clostridia</taxon>
        <taxon>Eubacteriales</taxon>
        <taxon>Clostridiales Family XVII. Incertae Sedis</taxon>
        <taxon>Sulfobacillus</taxon>
    </lineage>
</organism>
<dbReference type="Proteomes" id="UP000242699">
    <property type="component" value="Unassembled WGS sequence"/>
</dbReference>
<evidence type="ECO:0000313" key="2">
    <source>
        <dbReference type="Proteomes" id="UP000242699"/>
    </source>
</evidence>
<name>A0A2T2WQ24_9FIRM</name>
<dbReference type="EMBL" id="PXYT01000082">
    <property type="protein sequence ID" value="PSR24340.1"/>
    <property type="molecule type" value="Genomic_DNA"/>
</dbReference>
<protein>
    <recommendedName>
        <fullName evidence="3">DUF4158 domain-containing protein</fullName>
    </recommendedName>
</protein>
<dbReference type="AlphaFoldDB" id="A0A2T2WQ24"/>
<comment type="caution">
    <text evidence="1">The sequence shown here is derived from an EMBL/GenBank/DDBJ whole genome shotgun (WGS) entry which is preliminary data.</text>
</comment>
<proteinExistence type="predicted"/>